<name>A0ABZ0WPF6_9BURK</name>
<dbReference type="RefSeq" id="WP_232833424.1">
    <property type="nucleotide sequence ID" value="NZ_CP139965.1"/>
</dbReference>
<dbReference type="PANTHER" id="PTHR37314:SF5">
    <property type="entry name" value="SLR0142 PROTEIN"/>
    <property type="match status" value="1"/>
</dbReference>
<dbReference type="InterPro" id="IPR010699">
    <property type="entry name" value="DUF1275"/>
</dbReference>
<reference evidence="2 3" key="1">
    <citation type="submission" date="2023-12" db="EMBL/GenBank/DDBJ databases">
        <title>Genome sequencing and assembly of bacterial species from a model synthetic community.</title>
        <authorList>
            <person name="Hogle S.L."/>
        </authorList>
    </citation>
    <scope>NUCLEOTIDE SEQUENCE [LARGE SCALE GENOMIC DNA]</scope>
    <source>
        <strain evidence="2 3">HAMBI 2494</strain>
    </source>
</reference>
<dbReference type="PANTHER" id="PTHR37314">
    <property type="entry name" value="SLR0142 PROTEIN"/>
    <property type="match status" value="1"/>
</dbReference>
<evidence type="ECO:0000256" key="1">
    <source>
        <dbReference type="SAM" id="Phobius"/>
    </source>
</evidence>
<proteinExistence type="predicted"/>
<protein>
    <submittedName>
        <fullName evidence="2">YoaK family protein</fullName>
    </submittedName>
</protein>
<evidence type="ECO:0000313" key="3">
    <source>
        <dbReference type="Proteomes" id="UP001325479"/>
    </source>
</evidence>
<sequence length="254" mass="26178">MSTPHQDIDMNVSPSAVQAAEAGAEASTPQRLVTILAFIAGYVDAFGFVALFGLFAAHVTANFVLIGANVVGEGQGILIKLLAFPAFIAGVAVARGVVGMATRRGAFAERALYVLEAACLCLMMAAGLVVWPHYGPDSAWAIVAALFGAAAMGVQNAHSRLVLPGQPPTTMMTLNVTLGVLYTIDALTGRTSDAKHAARERLADILLPVAGFAMGAIVACIAFVQASFWALLFPVILLAILALRAGPGSCAVAE</sequence>
<organism evidence="2 3">
    <name type="scientific">Paraburkholderia kururiensis</name>
    <dbReference type="NCBI Taxonomy" id="984307"/>
    <lineage>
        <taxon>Bacteria</taxon>
        <taxon>Pseudomonadati</taxon>
        <taxon>Pseudomonadota</taxon>
        <taxon>Betaproteobacteria</taxon>
        <taxon>Burkholderiales</taxon>
        <taxon>Burkholderiaceae</taxon>
        <taxon>Paraburkholderia</taxon>
    </lineage>
</organism>
<feature type="transmembrane region" description="Helical" evidence="1">
    <location>
        <begin position="205"/>
        <end position="224"/>
    </location>
</feature>
<keyword evidence="1" id="KW-0472">Membrane</keyword>
<evidence type="ECO:0000313" key="2">
    <source>
        <dbReference type="EMBL" id="WQD79252.1"/>
    </source>
</evidence>
<keyword evidence="1" id="KW-0812">Transmembrane</keyword>
<gene>
    <name evidence="2" type="ORF">U0042_05990</name>
</gene>
<accession>A0ABZ0WPF6</accession>
<keyword evidence="3" id="KW-1185">Reference proteome</keyword>
<feature type="transmembrane region" description="Helical" evidence="1">
    <location>
        <begin position="110"/>
        <end position="132"/>
    </location>
</feature>
<feature type="transmembrane region" description="Helical" evidence="1">
    <location>
        <begin position="230"/>
        <end position="253"/>
    </location>
</feature>
<dbReference type="Proteomes" id="UP001325479">
    <property type="component" value="Chromosome"/>
</dbReference>
<dbReference type="EMBL" id="CP139965">
    <property type="protein sequence ID" value="WQD79252.1"/>
    <property type="molecule type" value="Genomic_DNA"/>
</dbReference>
<dbReference type="Pfam" id="PF06912">
    <property type="entry name" value="DUF1275"/>
    <property type="match status" value="1"/>
</dbReference>
<feature type="transmembrane region" description="Helical" evidence="1">
    <location>
        <begin position="32"/>
        <end position="57"/>
    </location>
</feature>
<feature type="transmembrane region" description="Helical" evidence="1">
    <location>
        <begin position="138"/>
        <end position="154"/>
    </location>
</feature>
<feature type="transmembrane region" description="Helical" evidence="1">
    <location>
        <begin position="77"/>
        <end position="98"/>
    </location>
</feature>
<keyword evidence="1" id="KW-1133">Transmembrane helix</keyword>